<evidence type="ECO:0000313" key="2">
    <source>
        <dbReference type="Proteomes" id="UP000299102"/>
    </source>
</evidence>
<dbReference type="Proteomes" id="UP000299102">
    <property type="component" value="Unassembled WGS sequence"/>
</dbReference>
<proteinExistence type="predicted"/>
<evidence type="ECO:0000313" key="1">
    <source>
        <dbReference type="EMBL" id="GBP67305.1"/>
    </source>
</evidence>
<accession>A0A4C1XYL3</accession>
<name>A0A4C1XYL3_EUMVA</name>
<comment type="caution">
    <text evidence="1">The sequence shown here is derived from an EMBL/GenBank/DDBJ whole genome shotgun (WGS) entry which is preliminary data.</text>
</comment>
<dbReference type="EMBL" id="BGZK01000980">
    <property type="protein sequence ID" value="GBP67305.1"/>
    <property type="molecule type" value="Genomic_DNA"/>
</dbReference>
<protein>
    <submittedName>
        <fullName evidence="1">Uncharacterized protein</fullName>
    </submittedName>
</protein>
<sequence>MGLNYAIPKKFAEDTLVEENRNEYLCRILKLTEDAYDDVCGCCLRINEVFGFSVNDISVEVRVLARDVLHTVLALQPRLSACGLFDLRMNLEFGQLVPPQHNPGQSQNIEILRLEGLVLGESFIWNFGETTLKILLDPVDLLQLHHYQFLNLEKSED</sequence>
<organism evidence="1 2">
    <name type="scientific">Eumeta variegata</name>
    <name type="common">Bagworm moth</name>
    <name type="synonym">Eumeta japonica</name>
    <dbReference type="NCBI Taxonomy" id="151549"/>
    <lineage>
        <taxon>Eukaryota</taxon>
        <taxon>Metazoa</taxon>
        <taxon>Ecdysozoa</taxon>
        <taxon>Arthropoda</taxon>
        <taxon>Hexapoda</taxon>
        <taxon>Insecta</taxon>
        <taxon>Pterygota</taxon>
        <taxon>Neoptera</taxon>
        <taxon>Endopterygota</taxon>
        <taxon>Lepidoptera</taxon>
        <taxon>Glossata</taxon>
        <taxon>Ditrysia</taxon>
        <taxon>Tineoidea</taxon>
        <taxon>Psychidae</taxon>
        <taxon>Oiketicinae</taxon>
        <taxon>Eumeta</taxon>
    </lineage>
</organism>
<reference evidence="1 2" key="1">
    <citation type="journal article" date="2019" name="Commun. Biol.">
        <title>The bagworm genome reveals a unique fibroin gene that provides high tensile strength.</title>
        <authorList>
            <person name="Kono N."/>
            <person name="Nakamura H."/>
            <person name="Ohtoshi R."/>
            <person name="Tomita M."/>
            <person name="Numata K."/>
            <person name="Arakawa K."/>
        </authorList>
    </citation>
    <scope>NUCLEOTIDE SEQUENCE [LARGE SCALE GENOMIC DNA]</scope>
</reference>
<keyword evidence="2" id="KW-1185">Reference proteome</keyword>
<gene>
    <name evidence="1" type="ORF">EVAR_97923_1</name>
</gene>
<dbReference type="AlphaFoldDB" id="A0A4C1XYL3"/>